<comment type="domain">
    <text evidence="13">The histidine box domains are involved in binding the catalytic metal ions.</text>
</comment>
<dbReference type="InterPro" id="IPR015876">
    <property type="entry name" value="Acyl-CoA_DS"/>
</dbReference>
<feature type="transmembrane region" description="Helical" evidence="15">
    <location>
        <begin position="123"/>
        <end position="145"/>
    </location>
</feature>
<evidence type="ECO:0000256" key="12">
    <source>
        <dbReference type="ARBA" id="ARBA00023160"/>
    </source>
</evidence>
<accession>A0A8J1XYD8</accession>
<dbReference type="GO" id="GO:0005789">
    <property type="term" value="C:endoplasmic reticulum membrane"/>
    <property type="evidence" value="ECO:0007669"/>
    <property type="project" value="TreeGrafter"/>
</dbReference>
<feature type="region of interest" description="Disordered" evidence="14">
    <location>
        <begin position="373"/>
        <end position="403"/>
    </location>
</feature>
<protein>
    <submittedName>
        <fullName evidence="16">Uncharacterized protein</fullName>
    </submittedName>
</protein>
<evidence type="ECO:0000256" key="8">
    <source>
        <dbReference type="ARBA" id="ARBA00023002"/>
    </source>
</evidence>
<keyword evidence="7 15" id="KW-1133">Transmembrane helix</keyword>
<name>A0A8J1XYD8_OWEFU</name>
<gene>
    <name evidence="16" type="ORF">OFUS_LOCUS20219</name>
</gene>
<evidence type="ECO:0000256" key="13">
    <source>
        <dbReference type="RuleBase" id="RU000581"/>
    </source>
</evidence>
<keyword evidence="11 15" id="KW-0472">Membrane</keyword>
<evidence type="ECO:0000256" key="2">
    <source>
        <dbReference type="ARBA" id="ARBA00009295"/>
    </source>
</evidence>
<feature type="transmembrane region" description="Helical" evidence="15">
    <location>
        <begin position="97"/>
        <end position="117"/>
    </location>
</feature>
<sequence length="403" mass="46804">DRMTPITPFHRNLRYSNLDHCSRYKVADLLRLKPDDKTLGVITDRMPPRNPDFDVAFDPLELQTNDDHVNAGGIAPVVTEATHEQKRPPRRIVWRNVVLFTLLHAYSLWGIICIPWAHPLTWLFTIFLYTASAIGVTAGAHRLWAHRSYKAKLPMRIILTMMNSMALQNDIIEWARDHRVHHKYSETDADPHNARRGFFFSHIGWLLVRKHPDVKDKGKNIDLSDLYADPVLRFQRKYYVPSVLLMCFLIPTLVPHFLWGESLWYAFLIPGLLRLCATLNATWMVNSVAHMKGDKPYNKFINPVENIFVIFGAVGEGFHNYHHTFPHDYSTSEFGWKFNLTTFFIDCFAKMGLATDRRKMPYNLVFRRALKTGDGSHHGVQKHLQETEANEEKTLESEKPKDE</sequence>
<dbReference type="OrthoDB" id="10260134at2759"/>
<reference evidence="16" key="1">
    <citation type="submission" date="2022-03" db="EMBL/GenBank/DDBJ databases">
        <authorList>
            <person name="Martin C."/>
        </authorList>
    </citation>
    <scope>NUCLEOTIDE SEQUENCE</scope>
</reference>
<dbReference type="EMBL" id="CAIIXF020000009">
    <property type="protein sequence ID" value="CAH1795721.1"/>
    <property type="molecule type" value="Genomic_DNA"/>
</dbReference>
<dbReference type="PANTHER" id="PTHR11351">
    <property type="entry name" value="ACYL-COA DESATURASE"/>
    <property type="match status" value="1"/>
</dbReference>
<evidence type="ECO:0000256" key="1">
    <source>
        <dbReference type="ARBA" id="ARBA00004141"/>
    </source>
</evidence>
<evidence type="ECO:0000256" key="4">
    <source>
        <dbReference type="ARBA" id="ARBA00022692"/>
    </source>
</evidence>
<evidence type="ECO:0000313" key="17">
    <source>
        <dbReference type="Proteomes" id="UP000749559"/>
    </source>
</evidence>
<evidence type="ECO:0000256" key="6">
    <source>
        <dbReference type="ARBA" id="ARBA00022832"/>
    </source>
</evidence>
<comment type="similarity">
    <text evidence="2 13">Belongs to the fatty acid desaturase type 1 family.</text>
</comment>
<dbReference type="AlphaFoldDB" id="A0A8J1XYD8"/>
<dbReference type="GO" id="GO:0004768">
    <property type="term" value="F:stearoyl-CoA 9-desaturase activity"/>
    <property type="evidence" value="ECO:0007669"/>
    <property type="project" value="TreeGrafter"/>
</dbReference>
<dbReference type="InterPro" id="IPR001522">
    <property type="entry name" value="FADS-1_CS"/>
</dbReference>
<keyword evidence="5" id="KW-0479">Metal-binding</keyword>
<keyword evidence="12 13" id="KW-0275">Fatty acid biosynthesis</keyword>
<dbReference type="Proteomes" id="UP000749559">
    <property type="component" value="Unassembled WGS sequence"/>
</dbReference>
<dbReference type="CDD" id="cd03505">
    <property type="entry name" value="Delta9-FADS-like"/>
    <property type="match status" value="1"/>
</dbReference>
<feature type="transmembrane region" description="Helical" evidence="15">
    <location>
        <begin position="238"/>
        <end position="258"/>
    </location>
</feature>
<evidence type="ECO:0000256" key="5">
    <source>
        <dbReference type="ARBA" id="ARBA00022723"/>
    </source>
</evidence>
<evidence type="ECO:0000256" key="14">
    <source>
        <dbReference type="SAM" id="MobiDB-lite"/>
    </source>
</evidence>
<dbReference type="PANTHER" id="PTHR11351:SF31">
    <property type="entry name" value="DESATURASE 1, ISOFORM A-RELATED"/>
    <property type="match status" value="1"/>
</dbReference>
<comment type="subcellular location">
    <subcellularLocation>
        <location evidence="1">Membrane</location>
        <topology evidence="1">Multi-pass membrane protein</topology>
    </subcellularLocation>
</comment>
<evidence type="ECO:0000256" key="15">
    <source>
        <dbReference type="SAM" id="Phobius"/>
    </source>
</evidence>
<dbReference type="GO" id="GO:0006636">
    <property type="term" value="P:unsaturated fatty acid biosynthetic process"/>
    <property type="evidence" value="ECO:0007669"/>
    <property type="project" value="TreeGrafter"/>
</dbReference>
<feature type="transmembrane region" description="Helical" evidence="15">
    <location>
        <begin position="264"/>
        <end position="285"/>
    </location>
</feature>
<keyword evidence="10" id="KW-0443">Lipid metabolism</keyword>
<feature type="compositionally biased region" description="Basic and acidic residues" evidence="14">
    <location>
        <begin position="383"/>
        <end position="403"/>
    </location>
</feature>
<keyword evidence="4 13" id="KW-0812">Transmembrane</keyword>
<evidence type="ECO:0000313" key="16">
    <source>
        <dbReference type="EMBL" id="CAH1795721.1"/>
    </source>
</evidence>
<comment type="cofactor">
    <cofactor evidence="13">
        <name>Fe(2+)</name>
        <dbReference type="ChEBI" id="CHEBI:29033"/>
    </cofactor>
</comment>
<keyword evidence="6" id="KW-0276">Fatty acid metabolism</keyword>
<dbReference type="GO" id="GO:0005506">
    <property type="term" value="F:iron ion binding"/>
    <property type="evidence" value="ECO:0007669"/>
    <property type="project" value="TreeGrafter"/>
</dbReference>
<dbReference type="PRINTS" id="PR00075">
    <property type="entry name" value="FACDDSATRASE"/>
</dbReference>
<keyword evidence="3 13" id="KW-0444">Lipid biosynthesis</keyword>
<evidence type="ECO:0000256" key="7">
    <source>
        <dbReference type="ARBA" id="ARBA00022989"/>
    </source>
</evidence>
<keyword evidence="8 13" id="KW-0560">Oxidoreductase</keyword>
<comment type="caution">
    <text evidence="16">The sequence shown here is derived from an EMBL/GenBank/DDBJ whole genome shotgun (WGS) entry which is preliminary data.</text>
</comment>
<organism evidence="16 17">
    <name type="scientific">Owenia fusiformis</name>
    <name type="common">Polychaete worm</name>
    <dbReference type="NCBI Taxonomy" id="6347"/>
    <lineage>
        <taxon>Eukaryota</taxon>
        <taxon>Metazoa</taxon>
        <taxon>Spiralia</taxon>
        <taxon>Lophotrochozoa</taxon>
        <taxon>Annelida</taxon>
        <taxon>Polychaeta</taxon>
        <taxon>Sedentaria</taxon>
        <taxon>Canalipalpata</taxon>
        <taxon>Sabellida</taxon>
        <taxon>Oweniida</taxon>
        <taxon>Oweniidae</taxon>
        <taxon>Owenia</taxon>
    </lineage>
</organism>
<dbReference type="PROSITE" id="PS00476">
    <property type="entry name" value="FATTY_ACID_DESATUR_1"/>
    <property type="match status" value="1"/>
</dbReference>
<evidence type="ECO:0000256" key="10">
    <source>
        <dbReference type="ARBA" id="ARBA00023098"/>
    </source>
</evidence>
<evidence type="ECO:0000256" key="3">
    <source>
        <dbReference type="ARBA" id="ARBA00022516"/>
    </source>
</evidence>
<evidence type="ECO:0000256" key="11">
    <source>
        <dbReference type="ARBA" id="ARBA00023136"/>
    </source>
</evidence>
<keyword evidence="17" id="KW-1185">Reference proteome</keyword>
<evidence type="ECO:0000256" key="9">
    <source>
        <dbReference type="ARBA" id="ARBA00023004"/>
    </source>
</evidence>
<keyword evidence="9" id="KW-0408">Iron</keyword>
<feature type="non-terminal residue" evidence="16">
    <location>
        <position position="403"/>
    </location>
</feature>
<proteinExistence type="inferred from homology"/>